<comment type="caution">
    <text evidence="7">The sequence shown here is derived from an EMBL/GenBank/DDBJ whole genome shotgun (WGS) entry which is preliminary data.</text>
</comment>
<feature type="transmembrane region" description="Helical" evidence="5">
    <location>
        <begin position="2696"/>
        <end position="2718"/>
    </location>
</feature>
<keyword evidence="3" id="KW-0720">Serine protease</keyword>
<dbReference type="SUPFAM" id="SSF49899">
    <property type="entry name" value="Concanavalin A-like lectins/glucanases"/>
    <property type="match status" value="5"/>
</dbReference>
<dbReference type="Gene3D" id="2.60.120.200">
    <property type="match status" value="4"/>
</dbReference>
<dbReference type="GO" id="GO:0000139">
    <property type="term" value="C:Golgi membrane"/>
    <property type="evidence" value="ECO:0007669"/>
    <property type="project" value="TreeGrafter"/>
</dbReference>
<dbReference type="GO" id="GO:0016485">
    <property type="term" value="P:protein processing"/>
    <property type="evidence" value="ECO:0007669"/>
    <property type="project" value="TreeGrafter"/>
</dbReference>
<dbReference type="PANTHER" id="PTHR42884:SF23">
    <property type="entry name" value="FURIN-LIKE PROTEASE 2"/>
    <property type="match status" value="1"/>
</dbReference>
<protein>
    <recommendedName>
        <fullName evidence="6">TNFR-Cys domain-containing protein</fullName>
    </recommendedName>
</protein>
<keyword evidence="5" id="KW-0812">Transmembrane</keyword>
<dbReference type="InterPro" id="IPR001368">
    <property type="entry name" value="TNFR/NGFR_Cys_rich_reg"/>
</dbReference>
<dbReference type="InterPro" id="IPR000742">
    <property type="entry name" value="EGF"/>
</dbReference>
<keyword evidence="8" id="KW-1185">Reference proteome</keyword>
<dbReference type="PANTHER" id="PTHR42884">
    <property type="entry name" value="PROPROTEIN CONVERTASE SUBTILISIN/KEXIN-RELATED"/>
    <property type="match status" value="1"/>
</dbReference>
<dbReference type="PROSITE" id="PS00652">
    <property type="entry name" value="TNFR_NGFR_1"/>
    <property type="match status" value="3"/>
</dbReference>
<dbReference type="InterPro" id="IPR021720">
    <property type="entry name" value="Malectin_dom"/>
</dbReference>
<feature type="transmembrane region" description="Helical" evidence="5">
    <location>
        <begin position="245"/>
        <end position="266"/>
    </location>
</feature>
<evidence type="ECO:0000259" key="6">
    <source>
        <dbReference type="PROSITE" id="PS00652"/>
    </source>
</evidence>
<feature type="domain" description="TNFR-Cys" evidence="6">
    <location>
        <begin position="1432"/>
        <end position="1468"/>
    </location>
</feature>
<sequence>MPRSKNHKPGKRVFSIAIGSYTAYSNLDLVVVAGKNAAYDVFIEFTLLSGNVYIGGNLISGAFSGGVLNVRFIPIIDNAKIAGLLLIKGNCAIADNCNQCYTDRCAVWNNPTLTCNTCIANAQKVSGVCTCGTNAYWVYTTRTCDKCDNLCNVCTGSINFLCTTCVSPNVLVSSVCLRACPYGFGSPCTSVSTAVIDQNFANYFLGIYGLFQTGTSSSSYQFFITPETVDPIPAKSRGLYFSGGSYLQASAVYISLNFSIGFWVLILSGSGDILTKNKITISANGVLTIILESRLEATTTVTTPALNPSNLAWAYISFTSSFSSSTISTTITPYLNNSPQTSITTNQYIYRDEINNKIILGKSSSTNFLGYIYQFTLWNAAVSNFNTQYSDQICGTLSYANCLWTCPLSQWMDGATPTNCNSCTNGCVRSGSCNVCFDPLCSKCTGFLTGLCTQCVSNASGTPCTCNAGYVASTDGFSCVQCFTGCASCTGGLYYQYSSFSSSYYLLKTMCLTYCPTGYTADSSGHACTLSASNPLSISLQNLIQLDTVSGLSVGSSNSNKYPSWEVTDPIPSIYRGYYFSGNNYMSLASFTISPYFSLLIWVKPLSDGYLFMKFDGTTKYSYINFASGISGINLRLSDSTSVSISSSPSLSSSWHYIAFTGGLTSGQTVLTRSIDGGTPTSTTSASSAYYKDLGTLYIGKDSTASGGFTGFLWSFKIYNDNTYTSQEWITSGCPGCTACPSELKCPDSCPFGQFYSSSCVSCEGSCPYGCRSTLTCRLCKDKECLACTAFDGSCTSCITNASISGTTCVCNNNAFWEQSSDGCQICDNLCTQCQTNQYFLCTTCGSYYLVSNICLRACPYGFTSPCVIVTSPVIDATFNGDFQGTYTGFITGTSTSFYQFFNSPEAVDPIPAKQRGLYFKGSQYLISSDNIYLSHSFSMGFWTYVISSGDILSNSIITVESSGSIKITLESPSETASSQTLSSTPFTMWKYLSFACSFDNPTVITTLTVYNNNVSVASSTYNTLIYRDQVNQKIKIGGSSSSYFTGFIYKYQLWNVAISDFSAQLNEICGSGLLATCLWGCDISKYWYSAACHSCDSTCTLGCTRSGSCNICDDPLCSVCAGFDANKCTTCVSHAHGSPCSCDLDYYSSPDGFSCLPCFTGCSICTSSHYNQCSACDSTYYFLNVICDTQCPTGYSQNTGTNKCDLVNSLVVDLELDDYIVLDTLSGFNVGNLNTNVYPVIDSNDPIPSISRGYYFTGQSHMTSSLIFSPYFSIMLWVKVIDQGVLIEKYYGASQYLVVKTDSSGYPNFNLLLKDGSSLNAATLQNLFFDWHYLSFSGSINADGTYSSYSYIDSFLLKTVTSISKTYLRDSITGTLLIGFDNAPQTGFKGFLWSLKIYNDETHANSDWTTTTCTANPCTSCPIGDFCPSSCSLTNYPDSTACDPCKTSCSNGCRSNLACTLCREKECYKCTSFTQKCLSCITNAGFVGDSCQCNLNAYWNGSTETCDLCHTICSICSGPSFTECIQCGTSLFMLSNICLEFCPSGYSVAGNQCNLSNDLVFGLRLSQIKDTVYDSIGNVAFQTGNDNNFYPFYTAEDPYAAELRGYYFRGTSFMKSIDSPPSLTFGAEFTIAAWINPTSNTGYIFSKYDSSLSNFIVFSLISGKLNFLIKLQDGTTVSYASTSLSVTLGSWNFIAVKSIISSTPQQKISFYVDSYSEISLDLAASWYQDISSSFSIAIGADANSNTNFYTGFLWNINIYNIDEPLSSMVTSGTCSGCSFCPIELSNECIPNCDLSHYPAGSSCASCQAQCTWGCVRPDKNCNLCQDVICLICDDYASTCITCREHAYLSSSTCVCYDGYYWNSANEECTLCDYTCKTCTSSAPGDCIICASGFYMYLGWCISKCPDGYIEKGSLCMEKDPFIFYLSFNTLEGVVFDQKSKIPALTGNSTAFYPDYDPFDPLAASYRGFYFNGISSIMHLPIYPNYSSPVLSFGYSFTFSIWINIESGFGTIISKQDSLYKPIFSLQLASGVVMISLNFKAPGLNYFFYLQSLESYLWNHIAFSAEYTSLKNTKMAFYLNGAEDHQVDFGSDYFKDTKTDFTFTLGAEIGSLGYSNYFKGFIYDIKGYNSVKIISSLSLPAAQCTENCKACLTTGVCIPNCQINQYLVGPEYNKCSKCSSECSSCKDSSKFCNLCDNPKCASCSDYTADSCLECISGTSNTTNCQCDYGLAWNSSSGICAMCHQWQYKANDSCYDCPPLCAQCDNETKCTWCINNATLQSGSCTCSPGYIGTTTCTYNQTIPSWSVDYISNNEYLISCNFGGGISKGTLVSVYFLDHTAVISISGGVIRDNYLAGSLYQSAMTSEQQEIAKIQNQVSSGAKILVGSSVALVMFNPNPSGLWTMLNTIQLLSYIPYANYPLTDKISAFFKSMNDFNFVPNLFLLFIAENQGNTPYYQAKKYGYDSDLILVNVGNDVTILFGLISLIPLVYYISKCSQRVIGKKLKKIYDDYKFGTFLRFWILNYLEVGFAAIIGILSVENSEIFDSPTKLTNYLLCWFFIVVMIITPLLHSYFSFKNISKIINKRNRKWLIPWNSLYYEFKNDLGFMSTQYYTLFFIRQLIFIAVQVFLIDYPQSQLTINTVASLCIALFVFVYKPFEDTIIQLTNLITECGISITFMLLSPYFFDLGSSGLDAMDSVIMIFVVSLMMVQSAGPFINSLKELYYAVKRNFGKDLRSNPIKLATKTKRIDLNNLGDFFGNETTANVGENQHFTQISTPN</sequence>
<keyword evidence="5" id="KW-1133">Transmembrane helix</keyword>
<dbReference type="SMART" id="SM00261">
    <property type="entry name" value="FU"/>
    <property type="match status" value="10"/>
</dbReference>
<dbReference type="Pfam" id="PF11721">
    <property type="entry name" value="Malectin"/>
    <property type="match status" value="1"/>
</dbReference>
<evidence type="ECO:0000313" key="8">
    <source>
        <dbReference type="Proteomes" id="UP001162131"/>
    </source>
</evidence>
<feature type="domain" description="TNFR-Cys" evidence="6">
    <location>
        <begin position="1793"/>
        <end position="1830"/>
    </location>
</feature>
<dbReference type="Proteomes" id="UP001162131">
    <property type="component" value="Unassembled WGS sequence"/>
</dbReference>
<keyword evidence="4" id="KW-1015">Disulfide bond</keyword>
<dbReference type="EMBL" id="CAJZBQ010000063">
    <property type="protein sequence ID" value="CAG9335959.1"/>
    <property type="molecule type" value="Genomic_DNA"/>
</dbReference>
<keyword evidence="1" id="KW-0645">Protease</keyword>
<evidence type="ECO:0000256" key="2">
    <source>
        <dbReference type="ARBA" id="ARBA00022801"/>
    </source>
</evidence>
<dbReference type="GO" id="GO:0004252">
    <property type="term" value="F:serine-type endopeptidase activity"/>
    <property type="evidence" value="ECO:0007669"/>
    <property type="project" value="TreeGrafter"/>
</dbReference>
<evidence type="ECO:0000256" key="3">
    <source>
        <dbReference type="ARBA" id="ARBA00022825"/>
    </source>
</evidence>
<evidence type="ECO:0000256" key="4">
    <source>
        <dbReference type="ARBA" id="ARBA00023157"/>
    </source>
</evidence>
<evidence type="ECO:0000313" key="7">
    <source>
        <dbReference type="EMBL" id="CAG9335959.1"/>
    </source>
</evidence>
<dbReference type="InterPro" id="IPR009030">
    <property type="entry name" value="Growth_fac_rcpt_cys_sf"/>
</dbReference>
<dbReference type="CDD" id="cd00064">
    <property type="entry name" value="FU"/>
    <property type="match status" value="2"/>
</dbReference>
<feature type="transmembrane region" description="Helical" evidence="5">
    <location>
        <begin position="2665"/>
        <end position="2684"/>
    </location>
</feature>
<organism evidence="7 8">
    <name type="scientific">Blepharisma stoltei</name>
    <dbReference type="NCBI Taxonomy" id="1481888"/>
    <lineage>
        <taxon>Eukaryota</taxon>
        <taxon>Sar</taxon>
        <taxon>Alveolata</taxon>
        <taxon>Ciliophora</taxon>
        <taxon>Postciliodesmatophora</taxon>
        <taxon>Heterotrichea</taxon>
        <taxon>Heterotrichida</taxon>
        <taxon>Blepharismidae</taxon>
        <taxon>Blepharisma</taxon>
    </lineage>
</organism>
<dbReference type="InterPro" id="IPR006212">
    <property type="entry name" value="Furin_repeat"/>
</dbReference>
<dbReference type="SMART" id="SM00181">
    <property type="entry name" value="EGF"/>
    <property type="match status" value="5"/>
</dbReference>
<dbReference type="GO" id="GO:0005802">
    <property type="term" value="C:trans-Golgi network"/>
    <property type="evidence" value="ECO:0007669"/>
    <property type="project" value="TreeGrafter"/>
</dbReference>
<dbReference type="SUPFAM" id="SSF57184">
    <property type="entry name" value="Growth factor receptor domain"/>
    <property type="match status" value="7"/>
</dbReference>
<feature type="transmembrane region" description="Helical" evidence="5">
    <location>
        <begin position="2635"/>
        <end position="2653"/>
    </location>
</feature>
<keyword evidence="5" id="KW-0472">Membrane</keyword>
<accession>A0AAU9KGP0</accession>
<feature type="transmembrane region" description="Helical" evidence="5">
    <location>
        <begin position="2610"/>
        <end position="2629"/>
    </location>
</feature>
<keyword evidence="2" id="KW-0378">Hydrolase</keyword>
<dbReference type="InterPro" id="IPR013320">
    <property type="entry name" value="ConA-like_dom_sf"/>
</dbReference>
<gene>
    <name evidence="7" type="ORF">BSTOLATCC_MIC65270</name>
</gene>
<dbReference type="Gene3D" id="2.60.120.430">
    <property type="entry name" value="Galactose-binding lectin"/>
    <property type="match status" value="1"/>
</dbReference>
<proteinExistence type="predicted"/>
<dbReference type="Gene3D" id="2.10.220.10">
    <property type="entry name" value="Hormone Receptor, Insulin-like Growth Factor Receptor 1, Chain A, domain 2"/>
    <property type="match status" value="3"/>
</dbReference>
<evidence type="ECO:0000256" key="1">
    <source>
        <dbReference type="ARBA" id="ARBA00022670"/>
    </source>
</evidence>
<reference evidence="7" key="1">
    <citation type="submission" date="2021-09" db="EMBL/GenBank/DDBJ databases">
        <authorList>
            <consortium name="AG Swart"/>
            <person name="Singh M."/>
            <person name="Singh A."/>
            <person name="Seah K."/>
            <person name="Emmerich C."/>
        </authorList>
    </citation>
    <scope>NUCLEOTIDE SEQUENCE</scope>
    <source>
        <strain evidence="7">ATCC30299</strain>
    </source>
</reference>
<evidence type="ECO:0000256" key="5">
    <source>
        <dbReference type="SAM" id="Phobius"/>
    </source>
</evidence>
<dbReference type="Pfam" id="PF13385">
    <property type="entry name" value="Laminin_G_3"/>
    <property type="match status" value="2"/>
</dbReference>
<name>A0AAU9KGP0_9CILI</name>
<feature type="domain" description="TNFR-Cys" evidence="6">
    <location>
        <begin position="746"/>
        <end position="785"/>
    </location>
</feature>
<feature type="transmembrane region" description="Helical" evidence="5">
    <location>
        <begin position="2475"/>
        <end position="2491"/>
    </location>
</feature>
<feature type="transmembrane region" description="Helical" evidence="5">
    <location>
        <begin position="2512"/>
        <end position="2537"/>
    </location>
</feature>
<feature type="transmembrane region" description="Helical" evidence="5">
    <location>
        <begin position="2549"/>
        <end position="2574"/>
    </location>
</feature>